<reference evidence="3" key="1">
    <citation type="journal article" date="2016" name="Proc. Natl. Acad. Sci. U.S.A.">
        <title>Chromosome-level assembly of Arabidopsis thaliana Ler reveals the extent of translocation and inversion polymorphisms.</title>
        <authorList>
            <person name="Zapata L."/>
            <person name="Ding J."/>
            <person name="Willing E.M."/>
            <person name="Hartwig B."/>
            <person name="Bezdan D."/>
            <person name="Jiao W.B."/>
            <person name="Patel V."/>
            <person name="Velikkakam James G."/>
            <person name="Koornneef M."/>
            <person name="Ossowski S."/>
            <person name="Schneeberger K."/>
        </authorList>
    </citation>
    <scope>NUCLEOTIDE SEQUENCE [LARGE SCALE GENOMIC DNA]</scope>
    <source>
        <strain evidence="3">cv. Landsberg erecta</strain>
    </source>
</reference>
<feature type="region of interest" description="Disordered" evidence="1">
    <location>
        <begin position="304"/>
        <end position="328"/>
    </location>
</feature>
<dbReference type="EMBL" id="LUHQ01000008">
    <property type="protein sequence ID" value="OAO89426.1"/>
    <property type="molecule type" value="Genomic_DNA"/>
</dbReference>
<proteinExistence type="predicted"/>
<protein>
    <submittedName>
        <fullName evidence="2">Uncharacterized protein</fullName>
    </submittedName>
</protein>
<organism evidence="2 3">
    <name type="scientific">Arabidopsis thaliana</name>
    <name type="common">Mouse-ear cress</name>
    <dbReference type="NCBI Taxonomy" id="3702"/>
    <lineage>
        <taxon>Eukaryota</taxon>
        <taxon>Viridiplantae</taxon>
        <taxon>Streptophyta</taxon>
        <taxon>Embryophyta</taxon>
        <taxon>Tracheophyta</taxon>
        <taxon>Spermatophyta</taxon>
        <taxon>Magnoliopsida</taxon>
        <taxon>eudicotyledons</taxon>
        <taxon>Gunneridae</taxon>
        <taxon>Pentapetalae</taxon>
        <taxon>rosids</taxon>
        <taxon>malvids</taxon>
        <taxon>Brassicales</taxon>
        <taxon>Brassicaceae</taxon>
        <taxon>Camelineae</taxon>
        <taxon>Arabidopsis</taxon>
    </lineage>
</organism>
<evidence type="ECO:0000313" key="3">
    <source>
        <dbReference type="Proteomes" id="UP000078284"/>
    </source>
</evidence>
<feature type="region of interest" description="Disordered" evidence="1">
    <location>
        <begin position="1"/>
        <end position="70"/>
    </location>
</feature>
<feature type="compositionally biased region" description="Polar residues" evidence="1">
    <location>
        <begin position="304"/>
        <end position="316"/>
    </location>
</feature>
<dbReference type="Proteomes" id="UP000078284">
    <property type="component" value="Unassembled WGS sequence"/>
</dbReference>
<evidence type="ECO:0000256" key="1">
    <source>
        <dbReference type="SAM" id="MobiDB-lite"/>
    </source>
</evidence>
<dbReference type="AlphaFoldDB" id="A0A178U677"/>
<comment type="caution">
    <text evidence="2">The sequence shown here is derived from an EMBL/GenBank/DDBJ whole genome shotgun (WGS) entry which is preliminary data.</text>
</comment>
<sequence>MSFSGNDCSRFRSHQQQRVPLPLSEGNTSAVHGRSLPSSPPTPTNQNSQAHGTSPTQQSQSPQAFGLTKDPSVAGTVRNIFERDFKEPHANWTMTPQPVITRWFETFADFEALCYFSSLFSVFSGILCNGTTMEIRRHFGAKAKEKEVKEDFGSGISEECQPTHSWCMPRQTRSTRQKELINLSVLDLGKLERTNRKTHKLAMADRVIKADAEGVLRDEEGQAYNKAGQRLDDHGLIIPEDANEDQARLNAQLAARDAVICTLDAFGVQTEEKQNMKLECPMTPSAKVLYRSLGALPGQITLSQPRRSKQLSFTQSRSRRNHPIRTTRSPLYHQEAYLLILHSTRQAEKKERREAEEITRSHPHDIHSIALDHKVAGPFNLDFTAFHSIARQSP</sequence>
<evidence type="ECO:0000313" key="2">
    <source>
        <dbReference type="EMBL" id="OAO89426.1"/>
    </source>
</evidence>
<feature type="compositionally biased region" description="Low complexity" evidence="1">
    <location>
        <begin position="44"/>
        <end position="63"/>
    </location>
</feature>
<gene>
    <name evidence="2" type="ORF">AXX17_ATUG00470</name>
</gene>
<accession>A0A178U677</accession>
<name>A0A178U677_ARATH</name>